<evidence type="ECO:0000313" key="2">
    <source>
        <dbReference type="EMBL" id="SHH99196.1"/>
    </source>
</evidence>
<reference evidence="3" key="1">
    <citation type="submission" date="2016-11" db="EMBL/GenBank/DDBJ databases">
        <authorList>
            <person name="Varghese N."/>
            <person name="Submissions S."/>
        </authorList>
    </citation>
    <scope>NUCLEOTIDE SEQUENCE [LARGE SCALE GENOMIC DNA]</scope>
    <source>
        <strain evidence="3">CGMCC 1.6496</strain>
    </source>
</reference>
<feature type="chain" id="PRO_5013019772" evidence="1">
    <location>
        <begin position="25"/>
        <end position="92"/>
    </location>
</feature>
<sequence>MKRLILSALVIALGIFAFSSYASANEELSSQEATVVEVSNDEVVEPQWRALVNGAKYWGKEALKSFVDNGGLSIHSNEDLVSNSDLEEAFDN</sequence>
<evidence type="ECO:0000256" key="1">
    <source>
        <dbReference type="SAM" id="SignalP"/>
    </source>
</evidence>
<name>A0A1M5XHE3_9BACI</name>
<dbReference type="AlphaFoldDB" id="A0A1M5XHE3"/>
<organism evidence="2 3">
    <name type="scientific">Virgibacillus chiguensis</name>
    <dbReference type="NCBI Taxonomy" id="411959"/>
    <lineage>
        <taxon>Bacteria</taxon>
        <taxon>Bacillati</taxon>
        <taxon>Bacillota</taxon>
        <taxon>Bacilli</taxon>
        <taxon>Bacillales</taxon>
        <taxon>Bacillaceae</taxon>
        <taxon>Virgibacillus</taxon>
    </lineage>
</organism>
<protein>
    <submittedName>
        <fullName evidence="2">Uncharacterized protein</fullName>
    </submittedName>
</protein>
<gene>
    <name evidence="2" type="ORF">SAMN05421807_1275</name>
</gene>
<feature type="signal peptide" evidence="1">
    <location>
        <begin position="1"/>
        <end position="24"/>
    </location>
</feature>
<keyword evidence="3" id="KW-1185">Reference proteome</keyword>
<dbReference type="OrthoDB" id="9992312at2"/>
<dbReference type="RefSeq" id="WP_073013227.1">
    <property type="nucleotide sequence ID" value="NZ_FQXD01000027.1"/>
</dbReference>
<accession>A0A1M5XHE3</accession>
<keyword evidence="1" id="KW-0732">Signal</keyword>
<evidence type="ECO:0000313" key="3">
    <source>
        <dbReference type="Proteomes" id="UP000184079"/>
    </source>
</evidence>
<dbReference type="EMBL" id="FQXD01000027">
    <property type="protein sequence ID" value="SHH99196.1"/>
    <property type="molecule type" value="Genomic_DNA"/>
</dbReference>
<dbReference type="Proteomes" id="UP000184079">
    <property type="component" value="Unassembled WGS sequence"/>
</dbReference>
<proteinExistence type="predicted"/>